<reference evidence="3 4" key="2">
    <citation type="journal article" date="2016" name="Int. J. Syst. Evol. Microbiol.">
        <title>Lutibacter profundi sp. nov., isolated from a deep-sea hydrothermal system on the Arctic Mid-Ocean Ridge and emended description of the genus Lutibacter.</title>
        <authorList>
            <person name="Le Moine Bauer S."/>
            <person name="Roalkvam I."/>
            <person name="Steen I.H."/>
            <person name="Dahle H."/>
        </authorList>
    </citation>
    <scope>NUCLEOTIDE SEQUENCE [LARGE SCALE GENOMIC DNA]</scope>
    <source>
        <strain evidence="3 4">LP1</strain>
    </source>
</reference>
<dbReference type="CDD" id="cd03394">
    <property type="entry name" value="PAP2_like_5"/>
    <property type="match status" value="1"/>
</dbReference>
<evidence type="ECO:0000256" key="1">
    <source>
        <dbReference type="SAM" id="Phobius"/>
    </source>
</evidence>
<evidence type="ECO:0000313" key="3">
    <source>
        <dbReference type="EMBL" id="AMC12166.1"/>
    </source>
</evidence>
<dbReference type="Pfam" id="PF01569">
    <property type="entry name" value="PAP2"/>
    <property type="match status" value="1"/>
</dbReference>
<feature type="transmembrane region" description="Helical" evidence="1">
    <location>
        <begin position="129"/>
        <end position="147"/>
    </location>
</feature>
<feature type="transmembrane region" description="Helical" evidence="1">
    <location>
        <begin position="26"/>
        <end position="44"/>
    </location>
</feature>
<dbReference type="InterPro" id="IPR036938">
    <property type="entry name" value="PAP2/HPO_sf"/>
</dbReference>
<name>A0A0X8G8R3_9FLAO</name>
<feature type="domain" description="Phosphatidic acid phosphatase type 2/haloperoxidase" evidence="2">
    <location>
        <begin position="47"/>
        <end position="147"/>
    </location>
</feature>
<dbReference type="SUPFAM" id="SSF48317">
    <property type="entry name" value="Acid phosphatase/Vanadium-dependent haloperoxidase"/>
    <property type="match status" value="1"/>
</dbReference>
<accession>A0A0X8G8R3</accession>
<evidence type="ECO:0000259" key="2">
    <source>
        <dbReference type="SMART" id="SM00014"/>
    </source>
</evidence>
<gene>
    <name evidence="3" type="ORF">Lupro_01995</name>
</gene>
<dbReference type="KEGG" id="lut:Lupro_01995"/>
<dbReference type="STRING" id="1622118.Lupro_01995"/>
<dbReference type="InterPro" id="IPR000326">
    <property type="entry name" value="PAP2/HPO"/>
</dbReference>
<dbReference type="EMBL" id="CP013355">
    <property type="protein sequence ID" value="AMC12166.1"/>
    <property type="molecule type" value="Genomic_DNA"/>
</dbReference>
<keyword evidence="1" id="KW-1133">Transmembrane helix</keyword>
<reference evidence="4" key="1">
    <citation type="submission" date="2015-12" db="EMBL/GenBank/DDBJ databases">
        <title>Complete genome sequence of Lutibacter profundus strain LP1.</title>
        <authorList>
            <person name="Wissuwa J."/>
            <person name="Le Moine Bauer S."/>
            <person name="Stokke R."/>
            <person name="Dahle H."/>
            <person name="Steen I.H."/>
        </authorList>
    </citation>
    <scope>NUCLEOTIDE SEQUENCE [LARGE SCALE GENOMIC DNA]</scope>
    <source>
        <strain evidence="4">LP1</strain>
    </source>
</reference>
<keyword evidence="1" id="KW-0812">Transmembrane</keyword>
<proteinExistence type="predicted"/>
<sequence>MYVILFTCLTFTNVSSQNTNFKSAGDALLVVLPLSAFAATIINNDKIGRKQFYKGFAINFATTTILKLAIVKKRPDGSDFNSFPSGHTSITFQSASYLQRRYGFQYGIPAYILASLTAYSRIKSNKHDLLDVVGGAFIGIGSTYLFTTSYQKKHMELTFSSGKGSNYLLGFNFTF</sequence>
<organism evidence="3 4">
    <name type="scientific">Lutibacter profundi</name>
    <dbReference type="NCBI Taxonomy" id="1622118"/>
    <lineage>
        <taxon>Bacteria</taxon>
        <taxon>Pseudomonadati</taxon>
        <taxon>Bacteroidota</taxon>
        <taxon>Flavobacteriia</taxon>
        <taxon>Flavobacteriales</taxon>
        <taxon>Flavobacteriaceae</taxon>
        <taxon>Lutibacter</taxon>
    </lineage>
</organism>
<evidence type="ECO:0000313" key="4">
    <source>
        <dbReference type="Proteomes" id="UP000059672"/>
    </source>
</evidence>
<keyword evidence="4" id="KW-1185">Reference proteome</keyword>
<protein>
    <recommendedName>
        <fullName evidence="2">Phosphatidic acid phosphatase type 2/haloperoxidase domain-containing protein</fullName>
    </recommendedName>
</protein>
<dbReference type="Proteomes" id="UP000059672">
    <property type="component" value="Chromosome"/>
</dbReference>
<dbReference type="Gene3D" id="1.20.144.10">
    <property type="entry name" value="Phosphatidic acid phosphatase type 2/haloperoxidase"/>
    <property type="match status" value="1"/>
</dbReference>
<dbReference type="AlphaFoldDB" id="A0A0X8G8R3"/>
<keyword evidence="1" id="KW-0472">Membrane</keyword>
<dbReference type="SMART" id="SM00014">
    <property type="entry name" value="acidPPc"/>
    <property type="match status" value="1"/>
</dbReference>